<protein>
    <recommendedName>
        <fullName evidence="2">DUF6705 domain-containing protein</fullName>
    </recommendedName>
</protein>
<evidence type="ECO:0000313" key="3">
    <source>
        <dbReference type="EMBL" id="VFB04727.1"/>
    </source>
</evidence>
<feature type="signal peptide" evidence="1">
    <location>
        <begin position="1"/>
        <end position="21"/>
    </location>
</feature>
<feature type="domain" description="DUF6705" evidence="2">
    <location>
        <begin position="1"/>
        <end position="192"/>
    </location>
</feature>
<dbReference type="InterPro" id="IPR046551">
    <property type="entry name" value="DUF6705"/>
</dbReference>
<feature type="chain" id="PRO_5020439950" description="DUF6705 domain-containing protein" evidence="1">
    <location>
        <begin position="22"/>
        <end position="192"/>
    </location>
</feature>
<dbReference type="KEGG" id="ctai:NCTC12078_02765"/>
<gene>
    <name evidence="3" type="ORF">NCTC12078_02765</name>
</gene>
<reference evidence="3 4" key="1">
    <citation type="submission" date="2019-02" db="EMBL/GenBank/DDBJ databases">
        <authorList>
            <consortium name="Pathogen Informatics"/>
        </authorList>
    </citation>
    <scope>NUCLEOTIDE SEQUENCE [LARGE SCALE GENOMIC DNA]</scope>
    <source>
        <strain evidence="3 4">3012STDY6944375</strain>
    </source>
</reference>
<proteinExistence type="predicted"/>
<dbReference type="Pfam" id="PF20448">
    <property type="entry name" value="DUF6705"/>
    <property type="match status" value="1"/>
</dbReference>
<accession>A0A4U8WE56</accession>
<organism evidence="3 4">
    <name type="scientific">Chryseobacterium taihuense</name>
    <dbReference type="NCBI Taxonomy" id="1141221"/>
    <lineage>
        <taxon>Bacteria</taxon>
        <taxon>Pseudomonadati</taxon>
        <taxon>Bacteroidota</taxon>
        <taxon>Flavobacteriia</taxon>
        <taxon>Flavobacteriales</taxon>
        <taxon>Weeksellaceae</taxon>
        <taxon>Chryseobacterium group</taxon>
        <taxon>Chryseobacterium</taxon>
    </lineage>
</organism>
<dbReference type="RefSeq" id="WP_130914904.1">
    <property type="nucleotide sequence ID" value="NZ_LR215974.1"/>
</dbReference>
<sequence>MKNIFLIVTILFSCLFSSQQIFPLNSNVSNAPRGSYFKDLDGELDLYVGLWKGMWEGKTLYIEFRKIKYYLGTTPTNGIYQDRILGERKVIEANGTVSIDRISNFDNQNAQFDGINFKFSNPSQKQIYFVTDICGKTADLDVTFLDAAKTQMSLHLIYRPSYIDETCPHYNSVMQGNDYLINFPKDIVLTKQ</sequence>
<dbReference type="Proteomes" id="UP000290013">
    <property type="component" value="Chromosome"/>
</dbReference>
<dbReference type="EMBL" id="LR215974">
    <property type="protein sequence ID" value="VFB04727.1"/>
    <property type="molecule type" value="Genomic_DNA"/>
</dbReference>
<evidence type="ECO:0000259" key="2">
    <source>
        <dbReference type="Pfam" id="PF20448"/>
    </source>
</evidence>
<dbReference type="AlphaFoldDB" id="A0A4U8WE56"/>
<name>A0A4U8WE56_9FLAO</name>
<evidence type="ECO:0000256" key="1">
    <source>
        <dbReference type="SAM" id="SignalP"/>
    </source>
</evidence>
<keyword evidence="1" id="KW-0732">Signal</keyword>
<evidence type="ECO:0000313" key="4">
    <source>
        <dbReference type="Proteomes" id="UP000290013"/>
    </source>
</evidence>